<dbReference type="Proteomes" id="UP001056500">
    <property type="component" value="Chromosome"/>
</dbReference>
<dbReference type="EMBL" id="CP098755">
    <property type="protein sequence ID" value="USG64610.1"/>
    <property type="molecule type" value="Genomic_DNA"/>
</dbReference>
<keyword evidence="3" id="KW-1185">Reference proteome</keyword>
<name>A0ABY4WBP6_9BACL</name>
<dbReference type="RefSeq" id="WP_251871722.1">
    <property type="nucleotide sequence ID" value="NZ_CP098755.1"/>
</dbReference>
<evidence type="ECO:0000259" key="1">
    <source>
        <dbReference type="Pfam" id="PF04015"/>
    </source>
</evidence>
<sequence>MKTKVSLLREGKHVSETVEELLHLLGNPLDELQPGMKVLIKPNMFQVKPGFHSNPEIICTLARLAFEKGAKVTVSERTRNIYTILKDSEIHRYAEVVSLDDVPLRVAPINEATSLRVPLAFPEIVLDCDYFIGVPQLRTHAGVLVTNAMKNLVGLLPGFTTRVVHMAGVEESVVDLNILRHQHLLVCDATTVIEGNYPMEGEATRVGIVSASTNAVAIDTVMSTVSGYDPLEVEYLRDAHERGMGPIAMNEIEVLGALPSDVAFQMKRAPSAPVSPKETIKIHADSACVQCQRYIAGALEKLTSELDEYQGELTILSGPMDSLPELHGQVVLVGNCTYQHRQAGIYIEGCPPRAIQLAAFKYALGQEVTEDQRTQFRVPHGG</sequence>
<accession>A0ABY4WBP6</accession>
<dbReference type="InterPro" id="IPR007160">
    <property type="entry name" value="DUF362"/>
</dbReference>
<evidence type="ECO:0000313" key="2">
    <source>
        <dbReference type="EMBL" id="USG64610.1"/>
    </source>
</evidence>
<gene>
    <name evidence="2" type="ORF">NDK47_21070</name>
</gene>
<dbReference type="Pfam" id="PF04015">
    <property type="entry name" value="DUF362"/>
    <property type="match status" value="1"/>
</dbReference>
<evidence type="ECO:0000313" key="3">
    <source>
        <dbReference type="Proteomes" id="UP001056500"/>
    </source>
</evidence>
<feature type="domain" description="DUF362" evidence="1">
    <location>
        <begin position="38"/>
        <end position="223"/>
    </location>
</feature>
<protein>
    <submittedName>
        <fullName evidence="2">DUF362 domain-containing protein</fullName>
    </submittedName>
</protein>
<proteinExistence type="predicted"/>
<organism evidence="2 3">
    <name type="scientific">Brevibacillus ruminantium</name>
    <dbReference type="NCBI Taxonomy" id="2950604"/>
    <lineage>
        <taxon>Bacteria</taxon>
        <taxon>Bacillati</taxon>
        <taxon>Bacillota</taxon>
        <taxon>Bacilli</taxon>
        <taxon>Bacillales</taxon>
        <taxon>Paenibacillaceae</taxon>
        <taxon>Brevibacillus</taxon>
    </lineage>
</organism>
<reference evidence="2" key="1">
    <citation type="submission" date="2022-06" db="EMBL/GenBank/DDBJ databases">
        <title>Genome sequencing of Brevibacillus sp. BB3-R1.</title>
        <authorList>
            <person name="Heo J."/>
            <person name="Lee D."/>
            <person name="Won M."/>
            <person name="Han B.-H."/>
            <person name="Hong S.-B."/>
            <person name="Kwon S.-W."/>
        </authorList>
    </citation>
    <scope>NUCLEOTIDE SEQUENCE</scope>
    <source>
        <strain evidence="2">BB3-R1</strain>
    </source>
</reference>